<proteinExistence type="predicted"/>
<gene>
    <name evidence="3" type="ORF">TMPK1_39790</name>
</gene>
<accession>A0A8S8XIC6</accession>
<dbReference type="InterPro" id="IPR052721">
    <property type="entry name" value="ET_Amicyanin"/>
</dbReference>
<keyword evidence="1" id="KW-0732">Signal</keyword>
<evidence type="ECO:0000313" key="3">
    <source>
        <dbReference type="EMBL" id="GIL41742.1"/>
    </source>
</evidence>
<dbReference type="InterPro" id="IPR008972">
    <property type="entry name" value="Cupredoxin"/>
</dbReference>
<comment type="caution">
    <text evidence="3">The sequence shown here is derived from an EMBL/GenBank/DDBJ whole genome shotgun (WGS) entry which is preliminary data.</text>
</comment>
<sequence>MNVKRRTLLLAGAALVAGAATSKAADDTSGDKQVVVIDNHAYLPPDLEVKVGTVVQWVNQDGDEHDVTENKKAFRSPILDKGEEWKRLFDQPGTVEYYCSLHPHMIGKIRVV</sequence>
<keyword evidence="4" id="KW-1185">Reference proteome</keyword>
<organism evidence="3 4">
    <name type="scientific">Roseiterribacter gracilis</name>
    <dbReference type="NCBI Taxonomy" id="2812848"/>
    <lineage>
        <taxon>Bacteria</taxon>
        <taxon>Pseudomonadati</taxon>
        <taxon>Pseudomonadota</taxon>
        <taxon>Alphaproteobacteria</taxon>
        <taxon>Rhodospirillales</taxon>
        <taxon>Roseiterribacteraceae</taxon>
        <taxon>Roseiterribacter</taxon>
    </lineage>
</organism>
<dbReference type="InterPro" id="IPR028096">
    <property type="entry name" value="EfeO_Cupredoxin"/>
</dbReference>
<feature type="chain" id="PRO_5035806468" evidence="1">
    <location>
        <begin position="25"/>
        <end position="112"/>
    </location>
</feature>
<dbReference type="AlphaFoldDB" id="A0A8S8XIC6"/>
<name>A0A8S8XIC6_9PROT</name>
<protein>
    <submittedName>
        <fullName evidence="3">Amicyanin</fullName>
    </submittedName>
</protein>
<dbReference type="PANTHER" id="PTHR36507:SF1">
    <property type="entry name" value="BLL1555 PROTEIN"/>
    <property type="match status" value="1"/>
</dbReference>
<reference evidence="3" key="1">
    <citation type="submission" date="2021-02" db="EMBL/GenBank/DDBJ databases">
        <title>Genome sequence of Rhodospirillales sp. strain TMPK1 isolated from soil.</title>
        <authorList>
            <person name="Nakai R."/>
            <person name="Kusada H."/>
            <person name="Tamaki H."/>
        </authorList>
    </citation>
    <scope>NUCLEOTIDE SEQUENCE</scope>
    <source>
        <strain evidence="3">TMPK1</strain>
    </source>
</reference>
<dbReference type="PANTHER" id="PTHR36507">
    <property type="entry name" value="BLL1555 PROTEIN"/>
    <property type="match status" value="1"/>
</dbReference>
<dbReference type="SUPFAM" id="SSF49503">
    <property type="entry name" value="Cupredoxins"/>
    <property type="match status" value="1"/>
</dbReference>
<feature type="domain" description="EfeO-type cupredoxin-like" evidence="2">
    <location>
        <begin position="14"/>
        <end position="109"/>
    </location>
</feature>
<evidence type="ECO:0000256" key="1">
    <source>
        <dbReference type="SAM" id="SignalP"/>
    </source>
</evidence>
<dbReference type="Proteomes" id="UP000681075">
    <property type="component" value="Unassembled WGS sequence"/>
</dbReference>
<dbReference type="Pfam" id="PF13473">
    <property type="entry name" value="Cupredoxin_1"/>
    <property type="match status" value="1"/>
</dbReference>
<evidence type="ECO:0000259" key="2">
    <source>
        <dbReference type="Pfam" id="PF13473"/>
    </source>
</evidence>
<feature type="signal peptide" evidence="1">
    <location>
        <begin position="1"/>
        <end position="24"/>
    </location>
</feature>
<dbReference type="Gene3D" id="2.60.40.420">
    <property type="entry name" value="Cupredoxins - blue copper proteins"/>
    <property type="match status" value="1"/>
</dbReference>
<evidence type="ECO:0000313" key="4">
    <source>
        <dbReference type="Proteomes" id="UP000681075"/>
    </source>
</evidence>
<dbReference type="EMBL" id="BOPV01000001">
    <property type="protein sequence ID" value="GIL41742.1"/>
    <property type="molecule type" value="Genomic_DNA"/>
</dbReference>